<accession>A0ABZ0B256</accession>
<organism evidence="1 2">
    <name type="scientific">Rhodoferax mekongensis</name>
    <dbReference type="NCBI Taxonomy" id="3068341"/>
    <lineage>
        <taxon>Bacteria</taxon>
        <taxon>Pseudomonadati</taxon>
        <taxon>Pseudomonadota</taxon>
        <taxon>Betaproteobacteria</taxon>
        <taxon>Burkholderiales</taxon>
        <taxon>Comamonadaceae</taxon>
        <taxon>Rhodoferax</taxon>
    </lineage>
</organism>
<name>A0ABZ0B256_9BURK</name>
<dbReference type="Proteomes" id="UP001302257">
    <property type="component" value="Chromosome"/>
</dbReference>
<evidence type="ECO:0000313" key="2">
    <source>
        <dbReference type="Proteomes" id="UP001302257"/>
    </source>
</evidence>
<reference evidence="1 2" key="1">
    <citation type="submission" date="2023-08" db="EMBL/GenBank/DDBJ databases">
        <title>Rhodoferax potami sp. nov. and Rhodoferax mekongensis sp. nov., isolated from the Mekong River in Thailand.</title>
        <authorList>
            <person name="Kitikhun S."/>
            <person name="Charoenyingcharoen P."/>
            <person name="Siriarchawattana P."/>
            <person name="Likhitrattanapisal S."/>
            <person name="Nilsakha T."/>
            <person name="Chanpet A."/>
            <person name="Rattanawaree P."/>
            <person name="Ingsriswang S."/>
        </authorList>
    </citation>
    <scope>NUCLEOTIDE SEQUENCE [LARGE SCALE GENOMIC DNA]</scope>
    <source>
        <strain evidence="1 2">TBRC 17307</strain>
    </source>
</reference>
<sequence>MEDVANHKMAVIKDDGVHRHIRFSRVDTMFMHFDLITWPGYLCYTGDMGTYVFTRLRDMFEFFRTDRDSPWLKSKGLMLGINPQYWGEKLEAVDKHDGFKKFSEEKFDAAIRRYFVEWIRNHRDETSKDERRELWETIQIEVLEADGDEGGYRKQCAAHDFGHQVHAGLYFRFKDFWETNVEEYSGRFMWCCYALAWGIQQYDDYKGRANG</sequence>
<dbReference type="EMBL" id="CP132507">
    <property type="protein sequence ID" value="WNO05998.1"/>
    <property type="molecule type" value="Genomic_DNA"/>
</dbReference>
<protein>
    <submittedName>
        <fullName evidence="1">Uncharacterized protein</fullName>
    </submittedName>
</protein>
<evidence type="ECO:0000313" key="1">
    <source>
        <dbReference type="EMBL" id="WNO05998.1"/>
    </source>
</evidence>
<proteinExistence type="predicted"/>
<dbReference type="RefSeq" id="WP_313868720.1">
    <property type="nucleotide sequence ID" value="NZ_CP132507.1"/>
</dbReference>
<gene>
    <name evidence="1" type="ORF">RAN89_06100</name>
</gene>
<keyword evidence="2" id="KW-1185">Reference proteome</keyword>